<evidence type="ECO:0000313" key="8">
    <source>
        <dbReference type="EMBL" id="MBO8439274.1"/>
    </source>
</evidence>
<dbReference type="NCBIfam" id="TIGR00225">
    <property type="entry name" value="prc"/>
    <property type="match status" value="1"/>
</dbReference>
<dbReference type="InterPro" id="IPR005151">
    <property type="entry name" value="Tail-specific_protease"/>
</dbReference>
<feature type="domain" description="PDZ" evidence="7">
    <location>
        <begin position="93"/>
        <end position="143"/>
    </location>
</feature>
<reference evidence="8" key="2">
    <citation type="journal article" date="2021" name="PeerJ">
        <title>Extensive microbial diversity within the chicken gut microbiome revealed by metagenomics and culture.</title>
        <authorList>
            <person name="Gilroy R."/>
            <person name="Ravi A."/>
            <person name="Getino M."/>
            <person name="Pursley I."/>
            <person name="Horton D.L."/>
            <person name="Alikhan N.F."/>
            <person name="Baker D."/>
            <person name="Gharbi K."/>
            <person name="Hall N."/>
            <person name="Watson M."/>
            <person name="Adriaenssens E.M."/>
            <person name="Foster-Nyarko E."/>
            <person name="Jarju S."/>
            <person name="Secka A."/>
            <person name="Antonio M."/>
            <person name="Oren A."/>
            <person name="Chaudhuri R.R."/>
            <person name="La Ragione R."/>
            <person name="Hildebrand F."/>
            <person name="Pallen M.J."/>
        </authorList>
    </citation>
    <scope>NUCLEOTIDE SEQUENCE</scope>
    <source>
        <strain evidence="8">3924</strain>
    </source>
</reference>
<evidence type="ECO:0000256" key="3">
    <source>
        <dbReference type="ARBA" id="ARBA00022801"/>
    </source>
</evidence>
<dbReference type="Gene3D" id="3.90.226.10">
    <property type="entry name" value="2-enoyl-CoA Hydratase, Chain A, domain 1"/>
    <property type="match status" value="1"/>
</dbReference>
<dbReference type="InterPro" id="IPR036034">
    <property type="entry name" value="PDZ_sf"/>
</dbReference>
<dbReference type="PROSITE" id="PS50106">
    <property type="entry name" value="PDZ"/>
    <property type="match status" value="1"/>
</dbReference>
<dbReference type="EMBL" id="JADIMV010000025">
    <property type="protein sequence ID" value="MBO8439274.1"/>
    <property type="molecule type" value="Genomic_DNA"/>
</dbReference>
<dbReference type="Gene3D" id="3.30.750.44">
    <property type="match status" value="1"/>
</dbReference>
<evidence type="ECO:0000313" key="9">
    <source>
        <dbReference type="Proteomes" id="UP000712007"/>
    </source>
</evidence>
<keyword evidence="6" id="KW-0732">Signal</keyword>
<dbReference type="Proteomes" id="UP000712007">
    <property type="component" value="Unassembled WGS sequence"/>
</dbReference>
<dbReference type="Pfam" id="PF03572">
    <property type="entry name" value="Peptidase_S41"/>
    <property type="match status" value="1"/>
</dbReference>
<evidence type="ECO:0000256" key="4">
    <source>
        <dbReference type="ARBA" id="ARBA00022825"/>
    </source>
</evidence>
<evidence type="ECO:0000259" key="7">
    <source>
        <dbReference type="PROSITE" id="PS50106"/>
    </source>
</evidence>
<dbReference type="CDD" id="cd07560">
    <property type="entry name" value="Peptidase_S41_CPP"/>
    <property type="match status" value="1"/>
</dbReference>
<dbReference type="Gene3D" id="2.30.42.10">
    <property type="match status" value="1"/>
</dbReference>
<dbReference type="InterPro" id="IPR001478">
    <property type="entry name" value="PDZ"/>
</dbReference>
<reference evidence="8" key="1">
    <citation type="submission" date="2020-10" db="EMBL/GenBank/DDBJ databases">
        <authorList>
            <person name="Gilroy R."/>
        </authorList>
    </citation>
    <scope>NUCLEOTIDE SEQUENCE</scope>
    <source>
        <strain evidence="8">3924</strain>
    </source>
</reference>
<keyword evidence="2 5" id="KW-0645">Protease</keyword>
<dbReference type="SUPFAM" id="SSF50156">
    <property type="entry name" value="PDZ domain-like"/>
    <property type="match status" value="1"/>
</dbReference>
<dbReference type="GO" id="GO:0006508">
    <property type="term" value="P:proteolysis"/>
    <property type="evidence" value="ECO:0007669"/>
    <property type="project" value="UniProtKB-KW"/>
</dbReference>
<evidence type="ECO:0000256" key="5">
    <source>
        <dbReference type="RuleBase" id="RU004404"/>
    </source>
</evidence>
<gene>
    <name evidence="8" type="ORF">IAC51_01330</name>
</gene>
<dbReference type="Pfam" id="PF17820">
    <property type="entry name" value="PDZ_6"/>
    <property type="match status" value="1"/>
</dbReference>
<keyword evidence="3 5" id="KW-0378">Hydrolase</keyword>
<dbReference type="InterPro" id="IPR004447">
    <property type="entry name" value="Peptidase_S41A"/>
</dbReference>
<evidence type="ECO:0000256" key="1">
    <source>
        <dbReference type="ARBA" id="ARBA00009179"/>
    </source>
</evidence>
<dbReference type="GO" id="GO:0007165">
    <property type="term" value="P:signal transduction"/>
    <property type="evidence" value="ECO:0007669"/>
    <property type="project" value="TreeGrafter"/>
</dbReference>
<dbReference type="GO" id="GO:0004175">
    <property type="term" value="F:endopeptidase activity"/>
    <property type="evidence" value="ECO:0007669"/>
    <property type="project" value="TreeGrafter"/>
</dbReference>
<comment type="similarity">
    <text evidence="1 5">Belongs to the peptidase S41A family.</text>
</comment>
<name>A0A940IE48_9BACT</name>
<proteinExistence type="inferred from homology"/>
<dbReference type="AlphaFoldDB" id="A0A940IE48"/>
<organism evidence="8 9">
    <name type="scientific">Candidatus Aphodosoma intestinipullorum</name>
    <dbReference type="NCBI Taxonomy" id="2840674"/>
    <lineage>
        <taxon>Bacteria</taxon>
        <taxon>Pseudomonadati</taxon>
        <taxon>Bacteroidota</taxon>
        <taxon>Bacteroidia</taxon>
        <taxon>Bacteroidales</taxon>
        <taxon>Candidatus Aphodosoma</taxon>
    </lineage>
</organism>
<evidence type="ECO:0000256" key="2">
    <source>
        <dbReference type="ARBA" id="ARBA00022670"/>
    </source>
</evidence>
<keyword evidence="4 5" id="KW-0720">Serine protease</keyword>
<protein>
    <submittedName>
        <fullName evidence="8">PDZ domain-containing protein</fullName>
    </submittedName>
</protein>
<sequence>MNIMYMTHLRCAALLFAAAVFLCTPLSAQFRKVQEAANKVAQVLFYVDQMYVDTADVAQLAETMITKGLQSLDPHSAYIPKDEVKAMSEQIYGNFDGIGISYNIFKDTLHVIQTIPGCPAEKVGILPGDRIIRVDGRTIAGVNVRRSEIPKLLRGPRGTKVTVEIARLGETGLLPFVVERDKIPIYSVDAAYMVRPGVGYIKLNSFSVTTPKEVQEAMTRLKKEGMTSLVLDLQGNGGGVMSSAIDLSDQFLDAGKLIVYTQGEHQRRHDALASDRGAFEKGRVVVLIDEYSASASEITAGALQDWDRATVIGRRSFGKGLVQRPISLPDSAELRLTVARYYTPSGRNIQKPYTGGVEQYYKDLETRYRHGELVHADSVHFPDSLKYTTRVEHRTVYGGGGIWPDIFIPLDTTLYSPYYRKVLAKGIFMTEIARYTETNRAQLLSVYPDFSRYEKDFTVPESLMQTIVAEAGREGIPYDEEGYRQSERYMRLQIKAIIARSIYTPDTYYRVVNAMNAPLIRALELLETEQ</sequence>
<dbReference type="PANTHER" id="PTHR32060">
    <property type="entry name" value="TAIL-SPECIFIC PROTEASE"/>
    <property type="match status" value="1"/>
</dbReference>
<accession>A0A940IE48</accession>
<dbReference type="InterPro" id="IPR029045">
    <property type="entry name" value="ClpP/crotonase-like_dom_sf"/>
</dbReference>
<dbReference type="GO" id="GO:0008236">
    <property type="term" value="F:serine-type peptidase activity"/>
    <property type="evidence" value="ECO:0007669"/>
    <property type="project" value="UniProtKB-KW"/>
</dbReference>
<dbReference type="InterPro" id="IPR041489">
    <property type="entry name" value="PDZ_6"/>
</dbReference>
<dbReference type="SMART" id="SM00245">
    <property type="entry name" value="TSPc"/>
    <property type="match status" value="1"/>
</dbReference>
<dbReference type="SUPFAM" id="SSF52096">
    <property type="entry name" value="ClpP/crotonase"/>
    <property type="match status" value="1"/>
</dbReference>
<comment type="caution">
    <text evidence="8">The sequence shown here is derived from an EMBL/GenBank/DDBJ whole genome shotgun (WGS) entry which is preliminary data.</text>
</comment>
<feature type="signal peptide" evidence="6">
    <location>
        <begin position="1"/>
        <end position="28"/>
    </location>
</feature>
<dbReference type="CDD" id="cd06782">
    <property type="entry name" value="cpPDZ_CPP-like"/>
    <property type="match status" value="1"/>
</dbReference>
<dbReference type="SMART" id="SM00228">
    <property type="entry name" value="PDZ"/>
    <property type="match status" value="1"/>
</dbReference>
<dbReference type="GO" id="GO:0030288">
    <property type="term" value="C:outer membrane-bounded periplasmic space"/>
    <property type="evidence" value="ECO:0007669"/>
    <property type="project" value="TreeGrafter"/>
</dbReference>
<dbReference type="PANTHER" id="PTHR32060:SF30">
    <property type="entry name" value="CARBOXY-TERMINAL PROCESSING PROTEASE CTPA"/>
    <property type="match status" value="1"/>
</dbReference>
<feature type="chain" id="PRO_5036691081" evidence="6">
    <location>
        <begin position="29"/>
        <end position="530"/>
    </location>
</feature>
<evidence type="ECO:0000256" key="6">
    <source>
        <dbReference type="SAM" id="SignalP"/>
    </source>
</evidence>